<dbReference type="Proteomes" id="UP000597656">
    <property type="component" value="Unassembled WGS sequence"/>
</dbReference>
<gene>
    <name evidence="2" type="ORF">GCM10011609_87740</name>
</gene>
<feature type="compositionally biased region" description="Basic residues" evidence="1">
    <location>
        <begin position="17"/>
        <end position="27"/>
    </location>
</feature>
<sequence>MWRGRQRDWPDEPGSRSPRRSHERRTKRFVGTVRRELTDRLLIANEHHLKSVLNRYVSATTTVDHMGLLHE</sequence>
<keyword evidence="3" id="KW-1185">Reference proteome</keyword>
<feature type="region of interest" description="Disordered" evidence="1">
    <location>
        <begin position="1"/>
        <end position="27"/>
    </location>
</feature>
<feature type="compositionally biased region" description="Basic and acidic residues" evidence="1">
    <location>
        <begin position="1"/>
        <end position="14"/>
    </location>
</feature>
<comment type="caution">
    <text evidence="2">The sequence shown here is derived from an EMBL/GenBank/DDBJ whole genome shotgun (WGS) entry which is preliminary data.</text>
</comment>
<organism evidence="2 3">
    <name type="scientific">Lentzea pudingi</name>
    <dbReference type="NCBI Taxonomy" id="1789439"/>
    <lineage>
        <taxon>Bacteria</taxon>
        <taxon>Bacillati</taxon>
        <taxon>Actinomycetota</taxon>
        <taxon>Actinomycetes</taxon>
        <taxon>Pseudonocardiales</taxon>
        <taxon>Pseudonocardiaceae</taxon>
        <taxon>Lentzea</taxon>
    </lineage>
</organism>
<accession>A0ABQ2IUS6</accession>
<evidence type="ECO:0000313" key="2">
    <source>
        <dbReference type="EMBL" id="GGN30160.1"/>
    </source>
</evidence>
<evidence type="ECO:0000313" key="3">
    <source>
        <dbReference type="Proteomes" id="UP000597656"/>
    </source>
</evidence>
<evidence type="ECO:0000256" key="1">
    <source>
        <dbReference type="SAM" id="MobiDB-lite"/>
    </source>
</evidence>
<reference evidence="3" key="1">
    <citation type="journal article" date="2019" name="Int. J. Syst. Evol. Microbiol.">
        <title>The Global Catalogue of Microorganisms (GCM) 10K type strain sequencing project: providing services to taxonomists for standard genome sequencing and annotation.</title>
        <authorList>
            <consortium name="The Broad Institute Genomics Platform"/>
            <consortium name="The Broad Institute Genome Sequencing Center for Infectious Disease"/>
            <person name="Wu L."/>
            <person name="Ma J."/>
        </authorList>
    </citation>
    <scope>NUCLEOTIDE SEQUENCE [LARGE SCALE GENOMIC DNA]</scope>
    <source>
        <strain evidence="3">CGMCC 4.7319</strain>
    </source>
</reference>
<dbReference type="EMBL" id="BMNC01000036">
    <property type="protein sequence ID" value="GGN30160.1"/>
    <property type="molecule type" value="Genomic_DNA"/>
</dbReference>
<protein>
    <submittedName>
        <fullName evidence="2">Uncharacterized protein</fullName>
    </submittedName>
</protein>
<name>A0ABQ2IUS6_9PSEU</name>
<proteinExistence type="predicted"/>